<dbReference type="InterPro" id="IPR029052">
    <property type="entry name" value="Metallo-depent_PP-like"/>
</dbReference>
<dbReference type="GeneID" id="300552410"/>
<evidence type="ECO:0000313" key="3">
    <source>
        <dbReference type="Proteomes" id="UP000030145"/>
    </source>
</evidence>
<accession>A0A0A2DIT7</accession>
<dbReference type="GO" id="GO:0016787">
    <property type="term" value="F:hydrolase activity"/>
    <property type="evidence" value="ECO:0007669"/>
    <property type="project" value="InterPro"/>
</dbReference>
<dbReference type="Proteomes" id="UP000030145">
    <property type="component" value="Unassembled WGS sequence"/>
</dbReference>
<dbReference type="Pfam" id="PF00149">
    <property type="entry name" value="Metallophos"/>
    <property type="match status" value="1"/>
</dbReference>
<keyword evidence="3" id="KW-1185">Reference proteome</keyword>
<dbReference type="Gene3D" id="3.60.21.10">
    <property type="match status" value="1"/>
</dbReference>
<dbReference type="EMBL" id="JRVJ01000003">
    <property type="protein sequence ID" value="KGM19083.1"/>
    <property type="molecule type" value="Genomic_DNA"/>
</dbReference>
<proteinExistence type="predicted"/>
<name>A0A0A2DIT7_9CORY</name>
<reference evidence="2 3" key="1">
    <citation type="submission" date="2014-10" db="EMBL/GenBank/DDBJ databases">
        <title>Whole Genome sequence of Corynebacterium auriscanis strain CIP 106629.</title>
        <authorList>
            <person name="Hassan S.S."/>
            <person name="Jamal S.B."/>
            <person name="Tiwari S."/>
            <person name="Oliveira L.D.C."/>
            <person name="Souza F."/>
            <person name="Mariano D.C."/>
            <person name="Almeida S."/>
            <person name="Dorella F."/>
            <person name="Pereira F."/>
            <person name="Carvalho A."/>
            <person name="Leal C.A."/>
            <person name="Soares S.D.C."/>
            <person name="Figueiredo H.C."/>
            <person name="Silva A."/>
            <person name="Azevedo V.A."/>
        </authorList>
    </citation>
    <scope>NUCLEOTIDE SEQUENCE [LARGE SCALE GENOMIC DNA]</scope>
    <source>
        <strain evidence="2 3">CIP 106629</strain>
    </source>
</reference>
<dbReference type="InterPro" id="IPR004843">
    <property type="entry name" value="Calcineurin-like_PHP"/>
</dbReference>
<evidence type="ECO:0000259" key="1">
    <source>
        <dbReference type="Pfam" id="PF00149"/>
    </source>
</evidence>
<gene>
    <name evidence="2" type="ORF">MA47_02460</name>
</gene>
<dbReference type="RefSeq" id="WP_035113286.1">
    <property type="nucleotide sequence ID" value="NZ_CP047046.1"/>
</dbReference>
<organism evidence="2 3">
    <name type="scientific">Corynebacterium auriscanis</name>
    <dbReference type="NCBI Taxonomy" id="99807"/>
    <lineage>
        <taxon>Bacteria</taxon>
        <taxon>Bacillati</taxon>
        <taxon>Actinomycetota</taxon>
        <taxon>Actinomycetes</taxon>
        <taxon>Mycobacteriales</taxon>
        <taxon>Corynebacteriaceae</taxon>
        <taxon>Corynebacterium</taxon>
    </lineage>
</organism>
<sequence>MSTTWFTSDLHLGHPFVANLRGYDNVGEHDQRILDNLRATLGAGDTLWVLGDCSSGWGPQEERALRLLEDTFHYIRTHLGVDFTAHLISGNHDSCHPMYTDSAAAQRDFLRVFDSVQPFQYYEFGGEPAWLCHFPRPGFDHEGMDSRHDELRLRVDRLIHGHLHSPVPITGRGQVDVGLDAWGMKPVSEDRVHTALLRSFEEFPMD</sequence>
<protein>
    <submittedName>
        <fullName evidence="2">Phosphoprotein phosphatase</fullName>
    </submittedName>
</protein>
<evidence type="ECO:0000313" key="2">
    <source>
        <dbReference type="EMBL" id="KGM19083.1"/>
    </source>
</evidence>
<comment type="caution">
    <text evidence="2">The sequence shown here is derived from an EMBL/GenBank/DDBJ whole genome shotgun (WGS) entry which is preliminary data.</text>
</comment>
<dbReference type="AlphaFoldDB" id="A0A0A2DIT7"/>
<feature type="domain" description="Calcineurin-like phosphoesterase" evidence="1">
    <location>
        <begin position="4"/>
        <end position="166"/>
    </location>
</feature>
<dbReference type="SUPFAM" id="SSF56300">
    <property type="entry name" value="Metallo-dependent phosphatases"/>
    <property type="match status" value="1"/>
</dbReference>